<evidence type="ECO:0000313" key="2">
    <source>
        <dbReference type="EMBL" id="SCM21659.1"/>
    </source>
</evidence>
<sequence length="487" mass="58718">MSKTKQNNYLYIYNNLSMGNENNINFIPSSNKEITNPLDISLPNLILSKISRYAKKINCYTNNSIFWINKKNENNKIDNDYFSCPQKNYYSVIKIKSNIFHSFKNVCNQSGCKKKYCNIYNLIKTKSIKSKLFKLDRNKTNYFKKKREKEKNIFYKKKKLYFNKKHQKNKSIHNEKTDRNYSYFPCIHLKKKSDIKYSFPSENQNNYMTYDNFDDKNSENGKIKYINHFQIFEYNKSEEINKQKYINSISLSIKKQKKKVYSLEKNACRILDIIELLLYKRMDEIFTLKQNMSNHDKYKEIYPDIFYFDNNDDLIETMDKKLKFLPKIPVIKNLVPYFGPSPENIFGKYYSLYKYNYKLIDIKLKIYKIPNLFNQFIFCGKYTPFDNYIKFSIYNQNRQNCKNYLQKYDYFFTHNNFRKAYKIKSTKANCKISFLNSITNSNKNIIQNNQTDFVKINKIPPDLIQILNYKILKLAQKRESTIHLITS</sequence>
<evidence type="ECO:0000313" key="3">
    <source>
        <dbReference type="EMBL" id="SCN24859.1"/>
    </source>
</evidence>
<evidence type="ECO:0000313" key="6">
    <source>
        <dbReference type="Proteomes" id="UP000219860"/>
    </source>
</evidence>
<evidence type="ECO:0000313" key="7">
    <source>
        <dbReference type="Proteomes" id="UP000220214"/>
    </source>
</evidence>
<dbReference type="OrthoDB" id="386946at2759"/>
<dbReference type="AlphaFoldDB" id="A0A0Y9WC79"/>
<dbReference type="EMBL" id="LT614634">
    <property type="protein sequence ID" value="SCN24859.1"/>
    <property type="molecule type" value="Genomic_DNA"/>
</dbReference>
<evidence type="ECO:0000313" key="5">
    <source>
        <dbReference type="Proteomes" id="UP000069549"/>
    </source>
</evidence>
<accession>A0A0Y9WC79</accession>
<name>A0A0Y9WC79_PLABE</name>
<dbReference type="EMBL" id="LT160028">
    <property type="protein sequence ID" value="CXI37268.1"/>
    <property type="molecule type" value="Genomic_DNA"/>
</dbReference>
<evidence type="ECO:0000313" key="1">
    <source>
        <dbReference type="EMBL" id="CXI37268.1"/>
    </source>
</evidence>
<dbReference type="EMBL" id="LT608144">
    <property type="protein sequence ID" value="SCM21659.1"/>
    <property type="molecule type" value="Genomic_DNA"/>
</dbReference>
<gene>
    <name evidence="1" type="ORF">PBK173_000178800</name>
    <name evidence="3" type="ORF">PBNK65E_000171800</name>
    <name evidence="2" type="ORF">PBNK65NY_000171000</name>
    <name evidence="4" type="ORF">PBSP11A_000171000</name>
</gene>
<protein>
    <submittedName>
        <fullName evidence="1">Uncharacterized protein</fullName>
    </submittedName>
</protein>
<dbReference type="VEuPathDB" id="PlasmoDB:PBANKA_0835700"/>
<evidence type="ECO:0000313" key="4">
    <source>
        <dbReference type="EMBL" id="SCO61359.1"/>
    </source>
</evidence>
<dbReference type="Proteomes" id="UP000069549">
    <property type="component" value="Chromosome 8"/>
</dbReference>
<dbReference type="EMBL" id="LT608256">
    <property type="protein sequence ID" value="SCO61359.1"/>
    <property type="molecule type" value="Genomic_DNA"/>
</dbReference>
<dbReference type="Proteomes" id="UP000219860">
    <property type="component" value="Chromosome 8"/>
</dbReference>
<organism evidence="1 5">
    <name type="scientific">Plasmodium berghei</name>
    <dbReference type="NCBI Taxonomy" id="5821"/>
    <lineage>
        <taxon>Eukaryota</taxon>
        <taxon>Sar</taxon>
        <taxon>Alveolata</taxon>
        <taxon>Apicomplexa</taxon>
        <taxon>Aconoidasida</taxon>
        <taxon>Haemosporida</taxon>
        <taxon>Plasmodiidae</taxon>
        <taxon>Plasmodium</taxon>
        <taxon>Plasmodium (Vinckeia)</taxon>
    </lineage>
</organism>
<dbReference type="OMA" id="YKEICPD"/>
<evidence type="ECO:0000313" key="8">
    <source>
        <dbReference type="Proteomes" id="UP000516480"/>
    </source>
</evidence>
<proteinExistence type="predicted"/>
<dbReference type="Proteomes" id="UP000220214">
    <property type="component" value="Chromosome 8"/>
</dbReference>
<reference evidence="1 5" key="1">
    <citation type="submission" date="2016-02" db="EMBL/GenBank/DDBJ databases">
        <authorList>
            <consortium name="Pathogen Informatics"/>
        </authorList>
    </citation>
    <scope>NUCLEOTIDE SEQUENCE [LARGE SCALE GENOMIC DNA]</scope>
    <source>
        <strain evidence="1 5">K173</strain>
        <strain evidence="2 8">NK65 ny</strain>
        <strain evidence="3 7">NK65e</strain>
        <strain evidence="4 6">SP11 Antwerpcl1</strain>
    </source>
</reference>
<dbReference type="Proteomes" id="UP000516480">
    <property type="component" value="Chromosome 8"/>
</dbReference>